<evidence type="ECO:0000313" key="3">
    <source>
        <dbReference type="RefSeq" id="XP_017979783.1"/>
    </source>
</evidence>
<gene>
    <name evidence="3" type="primary">LOC108662755</name>
</gene>
<evidence type="ECO:0000313" key="2">
    <source>
        <dbReference type="Proteomes" id="UP000694886"/>
    </source>
</evidence>
<dbReference type="GeneID" id="108662755"/>
<dbReference type="AlphaFoldDB" id="A0AB32WPC0"/>
<dbReference type="PANTHER" id="PTHR37748">
    <property type="entry name" value="PROTEIN, PUTATIVE-RELATED"/>
    <property type="match status" value="1"/>
</dbReference>
<reference evidence="2" key="1">
    <citation type="journal article" date="1997" name="Nucleic Acids Res.">
        <title>tRNAscan-SE: a program for improved detection of transfer RNA genes in genomic sequence.</title>
        <authorList>
            <person name="Lowe T.M."/>
            <person name="Eddy S.R."/>
        </authorList>
    </citation>
    <scope>NUCLEOTIDE SEQUENCE [LARGE SCALE GENOMIC DNA]</scope>
    <source>
        <strain evidence="2">r\B97-61/B2</strain>
    </source>
</reference>
<dbReference type="Proteomes" id="UP000694886">
    <property type="component" value="Chromosome 7"/>
</dbReference>
<dbReference type="RefSeq" id="XP_017979783.1">
    <property type="nucleotide sequence ID" value="XM_018124294.1"/>
</dbReference>
<sequence length="65" mass="7080">MARFSVSAFLSCFLPKAFSRVSVDAQVACMKKSSSEKPETKSQSKGKGAPIVVSYFPVNSYLSRL</sequence>
<dbReference type="KEGG" id="tcc:108662755"/>
<organism evidence="2 3">
    <name type="scientific">Theobroma cacao</name>
    <name type="common">Cacao</name>
    <name type="synonym">Cocoa</name>
    <dbReference type="NCBI Taxonomy" id="3641"/>
    <lineage>
        <taxon>Eukaryota</taxon>
        <taxon>Viridiplantae</taxon>
        <taxon>Streptophyta</taxon>
        <taxon>Embryophyta</taxon>
        <taxon>Tracheophyta</taxon>
        <taxon>Spermatophyta</taxon>
        <taxon>Magnoliopsida</taxon>
        <taxon>eudicotyledons</taxon>
        <taxon>Gunneridae</taxon>
        <taxon>Pentapetalae</taxon>
        <taxon>rosids</taxon>
        <taxon>malvids</taxon>
        <taxon>Malvales</taxon>
        <taxon>Malvaceae</taxon>
        <taxon>Byttnerioideae</taxon>
        <taxon>Theobroma</taxon>
    </lineage>
</organism>
<feature type="chain" id="PRO_5044343845" evidence="1">
    <location>
        <begin position="20"/>
        <end position="65"/>
    </location>
</feature>
<feature type="signal peptide" evidence="1">
    <location>
        <begin position="1"/>
        <end position="19"/>
    </location>
</feature>
<accession>A0AB32WPC0</accession>
<evidence type="ECO:0000256" key="1">
    <source>
        <dbReference type="SAM" id="SignalP"/>
    </source>
</evidence>
<dbReference type="PANTHER" id="PTHR37748:SF1">
    <property type="entry name" value="PROTEIN, PUTATIVE-RELATED"/>
    <property type="match status" value="1"/>
</dbReference>
<protein>
    <submittedName>
        <fullName evidence="3">Uncharacterized protein LOC108662755</fullName>
    </submittedName>
</protein>
<dbReference type="Gramene" id="Tc07v2_t009680.1">
    <property type="protein sequence ID" value="Tc07v2_p009680.1"/>
    <property type="gene ID" value="Tc07v2_g009680"/>
</dbReference>
<proteinExistence type="predicted"/>
<reference evidence="3" key="2">
    <citation type="submission" date="2025-08" db="UniProtKB">
        <authorList>
            <consortium name="RefSeq"/>
        </authorList>
    </citation>
    <scope>IDENTIFICATION</scope>
</reference>
<keyword evidence="1" id="KW-0732">Signal</keyword>
<name>A0AB32WPC0_THECC</name>